<keyword evidence="3" id="KW-1185">Reference proteome</keyword>
<sequence length="64" mass="7081">MYFKYGIKNSTLEKNPPMPRAPTPPQPNPLDRTTIPPATNQSMTTGDRNIFEGDGNGMYGNPEL</sequence>
<reference evidence="2" key="1">
    <citation type="submission" date="2022-03" db="EMBL/GenBank/DDBJ databases">
        <authorList>
            <person name="Lindestad O."/>
        </authorList>
    </citation>
    <scope>NUCLEOTIDE SEQUENCE</scope>
</reference>
<dbReference type="EMBL" id="CAKXAJ010006257">
    <property type="protein sequence ID" value="CAH2209557.1"/>
    <property type="molecule type" value="Genomic_DNA"/>
</dbReference>
<evidence type="ECO:0000313" key="3">
    <source>
        <dbReference type="Proteomes" id="UP000838756"/>
    </source>
</evidence>
<proteinExistence type="predicted"/>
<feature type="compositionally biased region" description="Pro residues" evidence="1">
    <location>
        <begin position="16"/>
        <end position="28"/>
    </location>
</feature>
<dbReference type="Proteomes" id="UP000838756">
    <property type="component" value="Unassembled WGS sequence"/>
</dbReference>
<gene>
    <name evidence="2" type="primary">jg26576</name>
    <name evidence="2" type="ORF">PAEG_LOCUS1955</name>
</gene>
<accession>A0A8S4QMI6</accession>
<evidence type="ECO:0000256" key="1">
    <source>
        <dbReference type="SAM" id="MobiDB-lite"/>
    </source>
</evidence>
<comment type="caution">
    <text evidence="2">The sequence shown here is derived from an EMBL/GenBank/DDBJ whole genome shotgun (WGS) entry which is preliminary data.</text>
</comment>
<dbReference type="OrthoDB" id="3900342at2759"/>
<feature type="non-terminal residue" evidence="2">
    <location>
        <position position="64"/>
    </location>
</feature>
<organism evidence="2 3">
    <name type="scientific">Pararge aegeria aegeria</name>
    <dbReference type="NCBI Taxonomy" id="348720"/>
    <lineage>
        <taxon>Eukaryota</taxon>
        <taxon>Metazoa</taxon>
        <taxon>Ecdysozoa</taxon>
        <taxon>Arthropoda</taxon>
        <taxon>Hexapoda</taxon>
        <taxon>Insecta</taxon>
        <taxon>Pterygota</taxon>
        <taxon>Neoptera</taxon>
        <taxon>Endopterygota</taxon>
        <taxon>Lepidoptera</taxon>
        <taxon>Glossata</taxon>
        <taxon>Ditrysia</taxon>
        <taxon>Papilionoidea</taxon>
        <taxon>Nymphalidae</taxon>
        <taxon>Satyrinae</taxon>
        <taxon>Satyrini</taxon>
        <taxon>Parargina</taxon>
        <taxon>Pararge</taxon>
    </lineage>
</organism>
<feature type="compositionally biased region" description="Polar residues" evidence="1">
    <location>
        <begin position="36"/>
        <end position="47"/>
    </location>
</feature>
<name>A0A8S4QMI6_9NEOP</name>
<protein>
    <submittedName>
        <fullName evidence="2">Jg26576 protein</fullName>
    </submittedName>
</protein>
<evidence type="ECO:0000313" key="2">
    <source>
        <dbReference type="EMBL" id="CAH2209557.1"/>
    </source>
</evidence>
<dbReference type="AlphaFoldDB" id="A0A8S4QMI6"/>
<feature type="region of interest" description="Disordered" evidence="1">
    <location>
        <begin position="1"/>
        <end position="64"/>
    </location>
</feature>